<proteinExistence type="predicted"/>
<feature type="domain" description="Fungal lipase-type" evidence="2">
    <location>
        <begin position="171"/>
        <end position="252"/>
    </location>
</feature>
<evidence type="ECO:0000313" key="3">
    <source>
        <dbReference type="EMBL" id="WCT12961.1"/>
    </source>
</evidence>
<dbReference type="InterPro" id="IPR051218">
    <property type="entry name" value="Sec_MonoDiacylglyc_Lipase"/>
</dbReference>
<evidence type="ECO:0000259" key="2">
    <source>
        <dbReference type="Pfam" id="PF01764"/>
    </source>
</evidence>
<keyword evidence="4" id="KW-1185">Reference proteome</keyword>
<dbReference type="RefSeq" id="WP_273631234.1">
    <property type="nucleotide sequence ID" value="NZ_CP117167.1"/>
</dbReference>
<evidence type="ECO:0000256" key="1">
    <source>
        <dbReference type="SAM" id="SignalP"/>
    </source>
</evidence>
<keyword evidence="1" id="KW-0732">Signal</keyword>
<name>A0ABY7T964_9SPHI</name>
<dbReference type="PANTHER" id="PTHR45856:SF21">
    <property type="entry name" value="FUNGAL LIPASE-LIKE DOMAIN-CONTAINING PROTEIN"/>
    <property type="match status" value="1"/>
</dbReference>
<gene>
    <name evidence="3" type="ORF">PQO05_03310</name>
</gene>
<dbReference type="Proteomes" id="UP001216139">
    <property type="component" value="Chromosome"/>
</dbReference>
<reference evidence="3 4" key="1">
    <citation type="submission" date="2023-02" db="EMBL/GenBank/DDBJ databases">
        <title>Genome sequence of Mucilaginibacter jinjuensis strain KACC 16571.</title>
        <authorList>
            <person name="Kim S."/>
            <person name="Heo J."/>
            <person name="Kwon S.-W."/>
        </authorList>
    </citation>
    <scope>NUCLEOTIDE SEQUENCE [LARGE SCALE GENOMIC DNA]</scope>
    <source>
        <strain evidence="3 4">KACC 16571</strain>
    </source>
</reference>
<dbReference type="InterPro" id="IPR002921">
    <property type="entry name" value="Fungal_lipase-type"/>
</dbReference>
<dbReference type="SUPFAM" id="SSF53474">
    <property type="entry name" value="alpha/beta-Hydrolases"/>
    <property type="match status" value="1"/>
</dbReference>
<dbReference type="PANTHER" id="PTHR45856">
    <property type="entry name" value="ALPHA/BETA-HYDROLASES SUPERFAMILY PROTEIN"/>
    <property type="match status" value="1"/>
</dbReference>
<dbReference type="InterPro" id="IPR029058">
    <property type="entry name" value="AB_hydrolase_fold"/>
</dbReference>
<dbReference type="Gene3D" id="3.40.50.1820">
    <property type="entry name" value="alpha/beta hydrolase"/>
    <property type="match status" value="1"/>
</dbReference>
<evidence type="ECO:0000313" key="4">
    <source>
        <dbReference type="Proteomes" id="UP001216139"/>
    </source>
</evidence>
<dbReference type="EMBL" id="CP117167">
    <property type="protein sequence ID" value="WCT12961.1"/>
    <property type="molecule type" value="Genomic_DNA"/>
</dbReference>
<accession>A0ABY7T964</accession>
<feature type="signal peptide" evidence="1">
    <location>
        <begin position="1"/>
        <end position="24"/>
    </location>
</feature>
<feature type="chain" id="PRO_5047273603" description="Fungal lipase-type domain-containing protein" evidence="1">
    <location>
        <begin position="25"/>
        <end position="429"/>
    </location>
</feature>
<dbReference type="Pfam" id="PF01764">
    <property type="entry name" value="Lipase_3"/>
    <property type="match status" value="1"/>
</dbReference>
<sequence length="429" mass="46119">MLLSLIPINVRLIFALSMLSNIPAATTGNSEQIVKYAKPKIQQALASAPSVDSVQLSGWQLVWGPAVIAKPGSKQVDKELVASNAMSIFKNGNTYVIGIQATNSNSTYDWLVEDGNVRATVPWNVLSPATKAPATAVVSKGTSIGLNTLLDSLQDDSSHLSAVQYLQGQKLNQQSGAQVIVTGHSLGGALSPSLALYLKDNPAAWNAGNTAVYCLSTAGPTPGNGDFATYYNAQLQNNTQRIWNDLDVVPRAWVQSLLTQVQSNVLAKGGLYSAAGASIVGDSVYCSPYKKGAYCGSLATFNPLGTPLDVDALIEGAKKWSGDKYMHICGNGLSFHGVQNGPYIDVIVGAKGYPKGIGLFMQQMAQQHVIVYNFYFNIMPIHEYVRTMVEKDPKSVVNRNFNNKQSEDASAITSFPELLGRMSQYAWAW</sequence>
<organism evidence="3 4">
    <name type="scientific">Mucilaginibacter jinjuensis</name>
    <dbReference type="NCBI Taxonomy" id="1176721"/>
    <lineage>
        <taxon>Bacteria</taxon>
        <taxon>Pseudomonadati</taxon>
        <taxon>Bacteroidota</taxon>
        <taxon>Sphingobacteriia</taxon>
        <taxon>Sphingobacteriales</taxon>
        <taxon>Sphingobacteriaceae</taxon>
        <taxon>Mucilaginibacter</taxon>
    </lineage>
</organism>
<protein>
    <recommendedName>
        <fullName evidence="2">Fungal lipase-type domain-containing protein</fullName>
    </recommendedName>
</protein>